<dbReference type="Proteomes" id="UP000314294">
    <property type="component" value="Unassembled WGS sequence"/>
</dbReference>
<feature type="region of interest" description="Disordered" evidence="1">
    <location>
        <begin position="69"/>
        <end position="92"/>
    </location>
</feature>
<accession>A0A4Z2FMD6</accession>
<name>A0A4Z2FMD6_9TELE</name>
<protein>
    <submittedName>
        <fullName evidence="2">Uncharacterized protein</fullName>
    </submittedName>
</protein>
<evidence type="ECO:0000256" key="1">
    <source>
        <dbReference type="SAM" id="MobiDB-lite"/>
    </source>
</evidence>
<dbReference type="AlphaFoldDB" id="A0A4Z2FMD6"/>
<dbReference type="EMBL" id="SRLO01001061">
    <property type="protein sequence ID" value="TNN42085.1"/>
    <property type="molecule type" value="Genomic_DNA"/>
</dbReference>
<comment type="caution">
    <text evidence="2">The sequence shown here is derived from an EMBL/GenBank/DDBJ whole genome shotgun (WGS) entry which is preliminary data.</text>
</comment>
<organism evidence="2 3">
    <name type="scientific">Liparis tanakae</name>
    <name type="common">Tanaka's snailfish</name>
    <dbReference type="NCBI Taxonomy" id="230148"/>
    <lineage>
        <taxon>Eukaryota</taxon>
        <taxon>Metazoa</taxon>
        <taxon>Chordata</taxon>
        <taxon>Craniata</taxon>
        <taxon>Vertebrata</taxon>
        <taxon>Euteleostomi</taxon>
        <taxon>Actinopterygii</taxon>
        <taxon>Neopterygii</taxon>
        <taxon>Teleostei</taxon>
        <taxon>Neoteleostei</taxon>
        <taxon>Acanthomorphata</taxon>
        <taxon>Eupercaria</taxon>
        <taxon>Perciformes</taxon>
        <taxon>Cottioidei</taxon>
        <taxon>Cottales</taxon>
        <taxon>Liparidae</taxon>
        <taxon>Liparis</taxon>
    </lineage>
</organism>
<evidence type="ECO:0000313" key="2">
    <source>
        <dbReference type="EMBL" id="TNN42085.1"/>
    </source>
</evidence>
<evidence type="ECO:0000313" key="3">
    <source>
        <dbReference type="Proteomes" id="UP000314294"/>
    </source>
</evidence>
<proteinExistence type="predicted"/>
<keyword evidence="3" id="KW-1185">Reference proteome</keyword>
<feature type="compositionally biased region" description="Polar residues" evidence="1">
    <location>
        <begin position="81"/>
        <end position="92"/>
    </location>
</feature>
<sequence>MLNKHVTVVIGVPPVLLEDIFKGLHMKRRSPDDANVWSDTKGLYGIGKLASLKTNCDVCSRAAGVVVKATPHNDDAVGPRSKNTSEPANNRR</sequence>
<reference evidence="2 3" key="1">
    <citation type="submission" date="2019-03" db="EMBL/GenBank/DDBJ databases">
        <title>First draft genome of Liparis tanakae, snailfish: a comprehensive survey of snailfish specific genes.</title>
        <authorList>
            <person name="Kim W."/>
            <person name="Song I."/>
            <person name="Jeong J.-H."/>
            <person name="Kim D."/>
            <person name="Kim S."/>
            <person name="Ryu S."/>
            <person name="Song J.Y."/>
            <person name="Lee S.K."/>
        </authorList>
    </citation>
    <scope>NUCLEOTIDE SEQUENCE [LARGE SCALE GENOMIC DNA]</scope>
    <source>
        <tissue evidence="2">Muscle</tissue>
    </source>
</reference>
<gene>
    <name evidence="2" type="ORF">EYF80_047755</name>
</gene>